<sequence>MTDPLALLLCERSAALRYRVLAELMDVPPDDPELHDLGRQREVEAAELDAGSATGVKELSWALCRYSYQGVDRSHWEVAAIAERVFDSQAADGSFPLNLFRRGRRESVYSMAPLQVALPLRGLAAAGYATDARAERAYDWLLSHQLDDGAWPMGMAHGQPGFIAGYRKLPGSKGCRATTEGVLACLVLHPDRSRAPYTRAALDRLLQRETRDEWALGTEVARLTGREPAAGFVTFYARFDLAFLLDLASRAGASLDDARVADLVEFLMDRRGQFGLWEHPAYPELSRWLTFDILSSLRRLRSGAWSGLAPRVPFRAYPTHHRRF</sequence>
<organism evidence="1 2">
    <name type="scientific">Tenggerimyces flavus</name>
    <dbReference type="NCBI Taxonomy" id="1708749"/>
    <lineage>
        <taxon>Bacteria</taxon>
        <taxon>Bacillati</taxon>
        <taxon>Actinomycetota</taxon>
        <taxon>Actinomycetes</taxon>
        <taxon>Propionibacteriales</taxon>
        <taxon>Nocardioidaceae</taxon>
        <taxon>Tenggerimyces</taxon>
    </lineage>
</organism>
<dbReference type="EMBL" id="JBHRZH010000037">
    <property type="protein sequence ID" value="MFC3765413.1"/>
    <property type="molecule type" value="Genomic_DNA"/>
</dbReference>
<dbReference type="SUPFAM" id="SSF48239">
    <property type="entry name" value="Terpenoid cyclases/Protein prenyltransferases"/>
    <property type="match status" value="1"/>
</dbReference>
<evidence type="ECO:0000313" key="2">
    <source>
        <dbReference type="Proteomes" id="UP001595699"/>
    </source>
</evidence>
<name>A0ABV7YMN9_9ACTN</name>
<comment type="caution">
    <text evidence="1">The sequence shown here is derived from an EMBL/GenBank/DDBJ whole genome shotgun (WGS) entry which is preliminary data.</text>
</comment>
<reference evidence="2" key="1">
    <citation type="journal article" date="2019" name="Int. J. Syst. Evol. Microbiol.">
        <title>The Global Catalogue of Microorganisms (GCM) 10K type strain sequencing project: providing services to taxonomists for standard genome sequencing and annotation.</title>
        <authorList>
            <consortium name="The Broad Institute Genomics Platform"/>
            <consortium name="The Broad Institute Genome Sequencing Center for Infectious Disease"/>
            <person name="Wu L."/>
            <person name="Ma J."/>
        </authorList>
    </citation>
    <scope>NUCLEOTIDE SEQUENCE [LARGE SCALE GENOMIC DNA]</scope>
    <source>
        <strain evidence="2">CGMCC 4.7241</strain>
    </source>
</reference>
<gene>
    <name evidence="1" type="ORF">ACFOUW_31590</name>
</gene>
<evidence type="ECO:0000313" key="1">
    <source>
        <dbReference type="EMBL" id="MFC3765413.1"/>
    </source>
</evidence>
<proteinExistence type="predicted"/>
<dbReference type="Proteomes" id="UP001595699">
    <property type="component" value="Unassembled WGS sequence"/>
</dbReference>
<dbReference type="RefSeq" id="WP_205121205.1">
    <property type="nucleotide sequence ID" value="NZ_JAFBCM010000001.1"/>
</dbReference>
<protein>
    <recommendedName>
        <fullName evidence="3">Squalene cyclase C-terminal domain-containing protein</fullName>
    </recommendedName>
</protein>
<dbReference type="Gene3D" id="1.50.10.20">
    <property type="match status" value="1"/>
</dbReference>
<accession>A0ABV7YMN9</accession>
<evidence type="ECO:0008006" key="3">
    <source>
        <dbReference type="Google" id="ProtNLM"/>
    </source>
</evidence>
<dbReference type="InterPro" id="IPR008930">
    <property type="entry name" value="Terpenoid_cyclase/PrenylTrfase"/>
</dbReference>
<keyword evidence="2" id="KW-1185">Reference proteome</keyword>